<feature type="signal peptide" evidence="1">
    <location>
        <begin position="1"/>
        <end position="18"/>
    </location>
</feature>
<reference evidence="3 4" key="1">
    <citation type="submission" date="2016-06" db="EMBL/GenBank/DDBJ databases">
        <title>Complete genome sequence of a deep-branching marine Gamma Proteobacterium Woeseia oceani type strain XK5.</title>
        <authorList>
            <person name="Mu D."/>
            <person name="Du Z."/>
        </authorList>
    </citation>
    <scope>NUCLEOTIDE SEQUENCE [LARGE SCALE GENOMIC DNA]</scope>
    <source>
        <strain evidence="3 4">XK5</strain>
    </source>
</reference>
<keyword evidence="4" id="KW-1185">Reference proteome</keyword>
<dbReference type="AlphaFoldDB" id="A0A193LIZ4"/>
<dbReference type="InterPro" id="IPR025524">
    <property type="entry name" value="DUF4412"/>
</dbReference>
<protein>
    <recommendedName>
        <fullName evidence="2">DUF4412 domain-containing protein</fullName>
    </recommendedName>
</protein>
<name>A0A193LIZ4_9GAMM</name>
<evidence type="ECO:0000259" key="2">
    <source>
        <dbReference type="Pfam" id="PF14371"/>
    </source>
</evidence>
<dbReference type="EMBL" id="CP016268">
    <property type="protein sequence ID" value="ANO52477.1"/>
    <property type="molecule type" value="Genomic_DNA"/>
</dbReference>
<accession>A0A193LIZ4</accession>
<dbReference type="Proteomes" id="UP000092695">
    <property type="component" value="Chromosome"/>
</dbReference>
<evidence type="ECO:0000256" key="1">
    <source>
        <dbReference type="SAM" id="SignalP"/>
    </source>
</evidence>
<dbReference type="RefSeq" id="WP_068617830.1">
    <property type="nucleotide sequence ID" value="NZ_CP016268.1"/>
</dbReference>
<keyword evidence="1" id="KW-0732">Signal</keyword>
<evidence type="ECO:0000313" key="4">
    <source>
        <dbReference type="Proteomes" id="UP000092695"/>
    </source>
</evidence>
<dbReference type="KEGG" id="woc:BA177_15940"/>
<evidence type="ECO:0000313" key="3">
    <source>
        <dbReference type="EMBL" id="ANO52477.1"/>
    </source>
</evidence>
<gene>
    <name evidence="3" type="ORF">BA177_15940</name>
</gene>
<proteinExistence type="predicted"/>
<organism evidence="3 4">
    <name type="scientific">Woeseia oceani</name>
    <dbReference type="NCBI Taxonomy" id="1548547"/>
    <lineage>
        <taxon>Bacteria</taxon>
        <taxon>Pseudomonadati</taxon>
        <taxon>Pseudomonadota</taxon>
        <taxon>Gammaproteobacteria</taxon>
        <taxon>Woeseiales</taxon>
        <taxon>Woeseiaceae</taxon>
        <taxon>Woeseia</taxon>
    </lineage>
</organism>
<dbReference type="Pfam" id="PF14371">
    <property type="entry name" value="DUF4412"/>
    <property type="match status" value="1"/>
</dbReference>
<feature type="chain" id="PRO_5008260344" description="DUF4412 domain-containing protein" evidence="1">
    <location>
        <begin position="19"/>
        <end position="241"/>
    </location>
</feature>
<dbReference type="OrthoDB" id="7003228at2"/>
<sequence>MRLQILLVLLIPQAAAFADVEMTFDDGSIGLVRDNMVLFGDAQSAVLFNSRNDELIIISRQDRTWMRVETGLIEAMTAQMQKEMEDILASVPAEQRAMVEEQMQGMLAQEPDTTAAINVRRTGRTDRVAGYDCHEAEVTIDGSSNTELVCIATAEELGISQADYTTLNAAMRGIAEIAAMSPQAGASADLSRMGGIPIRTHNLAQDYRTALTTIAHEAIDSARLAIPAGFKETTLEEMLAQ</sequence>
<feature type="domain" description="DUF4412" evidence="2">
    <location>
        <begin position="105"/>
        <end position="230"/>
    </location>
</feature>